<dbReference type="PANTHER" id="PTHR43273:SF8">
    <property type="entry name" value="RADICAL SAM DOMAIN PROTEIN"/>
    <property type="match status" value="1"/>
</dbReference>
<dbReference type="EMBL" id="PVZG01000006">
    <property type="protein sequence ID" value="PRY29305.1"/>
    <property type="molecule type" value="Genomic_DNA"/>
</dbReference>
<dbReference type="GO" id="GO:0046872">
    <property type="term" value="F:metal ion binding"/>
    <property type="evidence" value="ECO:0007669"/>
    <property type="project" value="UniProtKB-KW"/>
</dbReference>
<evidence type="ECO:0000256" key="3">
    <source>
        <dbReference type="ARBA" id="ARBA00023004"/>
    </source>
</evidence>
<evidence type="ECO:0000313" key="7">
    <source>
        <dbReference type="Proteomes" id="UP000239209"/>
    </source>
</evidence>
<name>A0A2T0S7D6_9ACTN</name>
<dbReference type="SFLD" id="SFLDG01072">
    <property type="entry name" value="dehydrogenase_like"/>
    <property type="match status" value="1"/>
</dbReference>
<comment type="caution">
    <text evidence="6">The sequence shown here is derived from an EMBL/GenBank/DDBJ whole genome shotgun (WGS) entry which is preliminary data.</text>
</comment>
<evidence type="ECO:0000256" key="1">
    <source>
        <dbReference type="ARBA" id="ARBA00022691"/>
    </source>
</evidence>
<feature type="domain" description="Radical SAM core" evidence="5">
    <location>
        <begin position="5"/>
        <end position="247"/>
    </location>
</feature>
<dbReference type="RefSeq" id="WP_106126972.1">
    <property type="nucleotide sequence ID" value="NZ_PVZG01000006.1"/>
</dbReference>
<dbReference type="SFLD" id="SFLDS00029">
    <property type="entry name" value="Radical_SAM"/>
    <property type="match status" value="1"/>
</dbReference>
<dbReference type="Pfam" id="PF04055">
    <property type="entry name" value="Radical_SAM"/>
    <property type="match status" value="1"/>
</dbReference>
<keyword evidence="3" id="KW-0408">Iron</keyword>
<accession>A0A2T0S7D6</accession>
<dbReference type="SUPFAM" id="SSF102114">
    <property type="entry name" value="Radical SAM enzymes"/>
    <property type="match status" value="1"/>
</dbReference>
<keyword evidence="1" id="KW-0949">S-adenosyl-L-methionine</keyword>
<dbReference type="Proteomes" id="UP000239209">
    <property type="component" value="Unassembled WGS sequence"/>
</dbReference>
<evidence type="ECO:0000259" key="5">
    <source>
        <dbReference type="PROSITE" id="PS51918"/>
    </source>
</evidence>
<dbReference type="InterPro" id="IPR007197">
    <property type="entry name" value="rSAM"/>
</dbReference>
<keyword evidence="4" id="KW-0411">Iron-sulfur</keyword>
<dbReference type="SFLD" id="SFLDG01386">
    <property type="entry name" value="main_SPASM_domain-containing"/>
    <property type="match status" value="1"/>
</dbReference>
<dbReference type="NCBIfam" id="TIGR04269">
    <property type="entry name" value="SAM_SPASM_FxsB"/>
    <property type="match status" value="1"/>
</dbReference>
<dbReference type="AlphaFoldDB" id="A0A2T0S7D6"/>
<dbReference type="PROSITE" id="PS51918">
    <property type="entry name" value="RADICAL_SAM"/>
    <property type="match status" value="1"/>
</dbReference>
<reference evidence="6 7" key="1">
    <citation type="submission" date="2018-03" db="EMBL/GenBank/DDBJ databases">
        <title>Genomic Encyclopedia of Archaeal and Bacterial Type Strains, Phase II (KMG-II): from individual species to whole genera.</title>
        <authorList>
            <person name="Goeker M."/>
        </authorList>
    </citation>
    <scope>NUCLEOTIDE SEQUENCE [LARGE SCALE GENOMIC DNA]</scope>
    <source>
        <strain evidence="6 7">DSM 45348</strain>
    </source>
</reference>
<dbReference type="OrthoDB" id="9782387at2"/>
<dbReference type="PANTHER" id="PTHR43273">
    <property type="entry name" value="ANAEROBIC SULFATASE-MATURATING ENZYME HOMOLOG ASLB-RELATED"/>
    <property type="match status" value="1"/>
</dbReference>
<evidence type="ECO:0000313" key="6">
    <source>
        <dbReference type="EMBL" id="PRY29305.1"/>
    </source>
</evidence>
<proteinExistence type="predicted"/>
<dbReference type="CDD" id="cd01335">
    <property type="entry name" value="Radical_SAM"/>
    <property type="match status" value="1"/>
</dbReference>
<sequence length="389" mass="42814">MTDPTATRPFREVVVKVHGRCNLACDYCYVYRHADQSWRRKPAMMSRHTVERLADRLGEHARAHELGRLRVVLHGGEPLLAGVDFLRYAVGTIRAALPDGTTPTFAVQTNGVLVDEKVLRAFAEEEIRVGVSLDGSRSTNDRHRRFAGGRSSHPAVVQALDLLRSARFRHLYAGILCTVDVHADPVETYEHLLAHAPPAMDLLLPHGNRQSPPPARPVDDRRSAYGDWLVAVFDRWYAAPVQETRIRLFESLLDLLLGGTGHTEALGLGPIDVVTVDTDGAIEQSDILKTAAEGAASTGLHLLTGSFDDVAQHPGIRARRAGLDGLGPECRECPVVRICGGGLHAHRYDGTSFAQRSVYCPDLYHLIAHAHRRLGADLVRRRPRGRPGI</sequence>
<keyword evidence="2" id="KW-0479">Metal-binding</keyword>
<dbReference type="InterPro" id="IPR013785">
    <property type="entry name" value="Aldolase_TIM"/>
</dbReference>
<evidence type="ECO:0000256" key="4">
    <source>
        <dbReference type="ARBA" id="ARBA00023014"/>
    </source>
</evidence>
<dbReference type="GO" id="GO:0051536">
    <property type="term" value="F:iron-sulfur cluster binding"/>
    <property type="evidence" value="ECO:0007669"/>
    <property type="project" value="UniProtKB-KW"/>
</dbReference>
<gene>
    <name evidence="6" type="ORF">CLV70_10622</name>
</gene>
<evidence type="ECO:0000256" key="2">
    <source>
        <dbReference type="ARBA" id="ARBA00022723"/>
    </source>
</evidence>
<dbReference type="GO" id="GO:0016491">
    <property type="term" value="F:oxidoreductase activity"/>
    <property type="evidence" value="ECO:0007669"/>
    <property type="project" value="InterPro"/>
</dbReference>
<dbReference type="InterPro" id="IPR023867">
    <property type="entry name" value="Sulphatase_maturase_rSAM"/>
</dbReference>
<keyword evidence="7" id="KW-1185">Reference proteome</keyword>
<dbReference type="InterPro" id="IPR026335">
    <property type="entry name" value="rSAM_SPASM_FxsB"/>
</dbReference>
<dbReference type="SFLD" id="SFLDG01067">
    <property type="entry name" value="SPASM/twitch_domain_containing"/>
    <property type="match status" value="1"/>
</dbReference>
<dbReference type="InterPro" id="IPR058240">
    <property type="entry name" value="rSAM_sf"/>
</dbReference>
<protein>
    <recommendedName>
        <fullName evidence="5">Radical SAM core domain-containing protein</fullName>
    </recommendedName>
</protein>
<dbReference type="Gene3D" id="3.20.20.70">
    <property type="entry name" value="Aldolase class I"/>
    <property type="match status" value="1"/>
</dbReference>
<organism evidence="6 7">
    <name type="scientific">Pseudosporangium ferrugineum</name>
    <dbReference type="NCBI Taxonomy" id="439699"/>
    <lineage>
        <taxon>Bacteria</taxon>
        <taxon>Bacillati</taxon>
        <taxon>Actinomycetota</taxon>
        <taxon>Actinomycetes</taxon>
        <taxon>Micromonosporales</taxon>
        <taxon>Micromonosporaceae</taxon>
        <taxon>Pseudosporangium</taxon>
    </lineage>
</organism>